<dbReference type="GO" id="GO:0006270">
    <property type="term" value="P:DNA replication initiation"/>
    <property type="evidence" value="ECO:0007669"/>
    <property type="project" value="TreeGrafter"/>
</dbReference>
<dbReference type="HOGENOM" id="CLU_531010_0_0_1"/>
<feature type="region of interest" description="Disordered" evidence="1">
    <location>
        <begin position="405"/>
        <end position="442"/>
    </location>
</feature>
<dbReference type="GeneID" id="88176506"/>
<reference evidence="3 4" key="2">
    <citation type="journal article" date="2018" name="Proc. Natl. Acad. Sci.">
        <title>RNAi is a critical determinant of centromere evolution in closely related fungi.</title>
        <authorList>
            <person name="Yadav V."/>
            <person name="Sun S."/>
            <person name="Billmyre R.B."/>
            <person name="Thimmappa B.C."/>
            <person name="Shea T."/>
            <person name="Lintner R."/>
            <person name="Bakkeren G."/>
            <person name="Cuomo C.A."/>
            <person name="Heitman J."/>
            <person name="Sanyal K."/>
        </authorList>
    </citation>
    <scope>NUCLEOTIDE SEQUENCE [LARGE SCALE GENOMIC DNA]</scope>
    <source>
        <strain evidence="3 4">R265</strain>
    </source>
</reference>
<organism evidence="3 4">
    <name type="scientific">Cryptococcus deuterogattii (strain R265)</name>
    <name type="common">Cryptococcus gattii VGII (strain R265)</name>
    <dbReference type="NCBI Taxonomy" id="294750"/>
    <lineage>
        <taxon>Eukaryota</taxon>
        <taxon>Fungi</taxon>
        <taxon>Dikarya</taxon>
        <taxon>Basidiomycota</taxon>
        <taxon>Agaricomycotina</taxon>
        <taxon>Tremellomycetes</taxon>
        <taxon>Tremellales</taxon>
        <taxon>Cryptococcaceae</taxon>
        <taxon>Cryptococcus</taxon>
        <taxon>Cryptococcus gattii species complex</taxon>
    </lineage>
</organism>
<dbReference type="OrthoDB" id="365981at2759"/>
<name>A0A095C3L3_CRYD2</name>
<evidence type="ECO:0000256" key="1">
    <source>
        <dbReference type="SAM" id="MobiDB-lite"/>
    </source>
</evidence>
<accession>A0A095C3L3</accession>
<dbReference type="KEGG" id="cdeu:CNBG_0262"/>
<gene>
    <name evidence="3" type="ORF">CNBG_0262</name>
</gene>
<dbReference type="EMBL" id="CP025762">
    <property type="protein sequence ID" value="KGB74424.1"/>
    <property type="molecule type" value="Genomic_DNA"/>
</dbReference>
<dbReference type="PANTHER" id="PTHR12705">
    <property type="entry name" value="ORIGIN RECOGNITION COMPLEX SUBUNIT 5"/>
    <property type="match status" value="1"/>
</dbReference>
<dbReference type="GO" id="GO:0005664">
    <property type="term" value="C:nuclear origin of replication recognition complex"/>
    <property type="evidence" value="ECO:0007669"/>
    <property type="project" value="TreeGrafter"/>
</dbReference>
<dbReference type="AlphaFoldDB" id="A0A095C3L3"/>
<protein>
    <submittedName>
        <fullName evidence="3">Origin recognition complex subunit 5</fullName>
    </submittedName>
</protein>
<reference evidence="3 4" key="1">
    <citation type="journal article" date="2011" name="MBio">
        <title>Genome variation in Cryptococcus gattii, an emerging pathogen of immunocompetent hosts.</title>
        <authorList>
            <person name="D'Souza C.A."/>
            <person name="Kronstad J.W."/>
            <person name="Taylor G."/>
            <person name="Warren R."/>
            <person name="Yuen M."/>
            <person name="Hu G."/>
            <person name="Jung W.H."/>
            <person name="Sham A."/>
            <person name="Kidd S.E."/>
            <person name="Tangen K."/>
            <person name="Lee N."/>
            <person name="Zeilmaker T."/>
            <person name="Sawkins J."/>
            <person name="McVicker G."/>
            <person name="Shah S."/>
            <person name="Gnerre S."/>
            <person name="Griggs A."/>
            <person name="Zeng Q."/>
            <person name="Bartlett K."/>
            <person name="Li W."/>
            <person name="Wang X."/>
            <person name="Heitman J."/>
            <person name="Stajich J.E."/>
            <person name="Fraser J.A."/>
            <person name="Meyer W."/>
            <person name="Carter D."/>
            <person name="Schein J."/>
            <person name="Krzywinski M."/>
            <person name="Kwon-Chung K.J."/>
            <person name="Varma A."/>
            <person name="Wang J."/>
            <person name="Brunham R."/>
            <person name="Fyfe M."/>
            <person name="Ouellette B.F."/>
            <person name="Siddiqui A."/>
            <person name="Marra M."/>
            <person name="Jones S."/>
            <person name="Holt R."/>
            <person name="Birren B.W."/>
            <person name="Galagan J.E."/>
            <person name="Cuomo C.A."/>
        </authorList>
    </citation>
    <scope>NUCLEOTIDE SEQUENCE [LARGE SCALE GENOMIC DNA]</scope>
    <source>
        <strain evidence="3 4">R265</strain>
    </source>
</reference>
<dbReference type="STRING" id="294750.A0A095C3L3"/>
<evidence type="ECO:0000259" key="2">
    <source>
        <dbReference type="Pfam" id="PF14630"/>
    </source>
</evidence>
<keyword evidence="4" id="KW-1185">Reference proteome</keyword>
<evidence type="ECO:0000313" key="4">
    <source>
        <dbReference type="Proteomes" id="UP000029445"/>
    </source>
</evidence>
<dbReference type="PANTHER" id="PTHR12705:SF0">
    <property type="entry name" value="ORIGIN RECOGNITION COMPLEX SUBUNIT 5"/>
    <property type="match status" value="1"/>
</dbReference>
<evidence type="ECO:0000313" key="3">
    <source>
        <dbReference type="EMBL" id="KGB74424.1"/>
    </source>
</evidence>
<dbReference type="InterPro" id="IPR047088">
    <property type="entry name" value="ORC5_C"/>
</dbReference>
<dbReference type="VEuPathDB" id="FungiDB:CNBG_0262"/>
<feature type="domain" description="Origin recognition complex subunit 5 C-terminal" evidence="2">
    <location>
        <begin position="312"/>
        <end position="508"/>
    </location>
</feature>
<dbReference type="RefSeq" id="XP_062880422.1">
    <property type="nucleotide sequence ID" value="XM_063024352.1"/>
</dbReference>
<proteinExistence type="predicted"/>
<dbReference type="OMA" id="FKCGVSY"/>
<dbReference type="Proteomes" id="UP000029445">
    <property type="component" value="Chromosome 4"/>
</dbReference>
<sequence>MVECLKALLSVPSAPSFIYLHHPHHSSLSLPLPFSQKRLIKLDTIEHHTARLLFNGILNRLIGEYEDVGEAKTWDEFSLRLRKWWSDKVYLAEEKSKGKQTEICAEDKAKERSLVLVITHAERLKTVMGVNWPAIVRLAELTGVQSTVVLASSVPWDYVRPPRADAPEPLHVYLPSPSRHEIKMALLPASSHPLYPRFLDLLLSTILPLVTPPIEELHYLSQSLWPLYTSALHPHHEMTHLGLPYPDPVKPPPKLVIDVKLFTTLQHHIALPLASAVESLLPRQIGHLEFKSALRPHPGKERALPRLPERPLPLAARILLIAAYCASYNPSKTDSRLFGRANLAGGKRKKGGGTRRAGYGKVRMGKVPQRLLGPKPFPIDRLLSLFFAIYAEHAPRPAELEYIEGSSDDDEPVPLTWPPTIATDNGKRDRKRKREREQEQAWDDEVEGLMGSTKFWGMLPELEAQGLLKRVSPPDRLDNIMLRCEIDYETAKNLAKDSKLGFTLDDYLYETIM</sequence>
<dbReference type="Pfam" id="PF14630">
    <property type="entry name" value="ORC5_C"/>
    <property type="match status" value="1"/>
</dbReference>
<dbReference type="InterPro" id="IPR020796">
    <property type="entry name" value="ORC5"/>
</dbReference>
<dbReference type="GO" id="GO:0003688">
    <property type="term" value="F:DNA replication origin binding"/>
    <property type="evidence" value="ECO:0007669"/>
    <property type="project" value="TreeGrafter"/>
</dbReference>